<dbReference type="RefSeq" id="WP_035712142.1">
    <property type="nucleotide sequence ID" value="NZ_JGYG01000008.1"/>
</dbReference>
<proteinExistence type="predicted"/>
<organism evidence="1 2">
    <name type="scientific">Haematobacter massiliensis</name>
    <dbReference type="NCBI Taxonomy" id="195105"/>
    <lineage>
        <taxon>Bacteria</taxon>
        <taxon>Pseudomonadati</taxon>
        <taxon>Pseudomonadota</taxon>
        <taxon>Alphaproteobacteria</taxon>
        <taxon>Rhodobacterales</taxon>
        <taxon>Paracoccaceae</taxon>
        <taxon>Haematobacter</taxon>
    </lineage>
</organism>
<evidence type="ECO:0000313" key="2">
    <source>
        <dbReference type="Proteomes" id="UP000028826"/>
    </source>
</evidence>
<keyword evidence="2" id="KW-1185">Reference proteome</keyword>
<name>A0A086Y2E4_9RHOB</name>
<dbReference type="AlphaFoldDB" id="A0A086Y2E4"/>
<comment type="caution">
    <text evidence="1">The sequence shown here is derived from an EMBL/GenBank/DDBJ whole genome shotgun (WGS) entry which is preliminary data.</text>
</comment>
<dbReference type="EMBL" id="JGYG01000008">
    <property type="protein sequence ID" value="KFI28444.1"/>
    <property type="molecule type" value="Genomic_DNA"/>
</dbReference>
<accession>A0A086Y2E4</accession>
<gene>
    <name evidence="1" type="ORF">CN97_19295</name>
</gene>
<sequence length="64" mass="6638">MLLGLYRGPLLAVGARVGTLSDVLLAHDRALGCADGKQEAIGESVGAPAGHTPVISRRARFARK</sequence>
<evidence type="ECO:0000313" key="1">
    <source>
        <dbReference type="EMBL" id="KFI28444.1"/>
    </source>
</evidence>
<dbReference type="Proteomes" id="UP000028826">
    <property type="component" value="Unassembled WGS sequence"/>
</dbReference>
<protein>
    <submittedName>
        <fullName evidence="1">Uncharacterized protein</fullName>
    </submittedName>
</protein>
<reference evidence="1 2" key="1">
    <citation type="submission" date="2014-03" db="EMBL/GenBank/DDBJ databases">
        <title>Genome of Haematobacter massiliensis CCUG 47968.</title>
        <authorList>
            <person name="Wang D."/>
            <person name="Wang G."/>
        </authorList>
    </citation>
    <scope>NUCLEOTIDE SEQUENCE [LARGE SCALE GENOMIC DNA]</scope>
    <source>
        <strain evidence="1 2">CCUG 47968</strain>
    </source>
</reference>